<reference evidence="1" key="1">
    <citation type="submission" date="2021-02" db="EMBL/GenBank/DDBJ databases">
        <authorList>
            <person name="Han P."/>
        </authorList>
    </citation>
    <scope>NUCLEOTIDE SEQUENCE</scope>
    <source>
        <strain evidence="1">Candidatus Nitrotoga sp. ZN8</strain>
    </source>
</reference>
<organism evidence="1 2">
    <name type="scientific">Candidatus Nitrotoga fabula</name>
    <dbReference type="NCBI Taxonomy" id="2182327"/>
    <lineage>
        <taxon>Bacteria</taxon>
        <taxon>Pseudomonadati</taxon>
        <taxon>Pseudomonadota</taxon>
        <taxon>Betaproteobacteria</taxon>
        <taxon>Nitrosomonadales</taxon>
        <taxon>Gallionellaceae</taxon>
        <taxon>Candidatus Nitrotoga</taxon>
    </lineage>
</organism>
<dbReference type="EMBL" id="CAJNBL010000014">
    <property type="protein sequence ID" value="CAE6712892.1"/>
    <property type="molecule type" value="Genomic_DNA"/>
</dbReference>
<comment type="caution">
    <text evidence="1">The sequence shown here is derived from an EMBL/GenBank/DDBJ whole genome shotgun (WGS) entry which is preliminary data.</text>
</comment>
<proteinExistence type="predicted"/>
<gene>
    <name evidence="1" type="ORF">NTGZN8_210001</name>
</gene>
<accession>A0A916BES3</accession>
<evidence type="ECO:0000313" key="1">
    <source>
        <dbReference type="EMBL" id="CAE6712892.1"/>
    </source>
</evidence>
<evidence type="ECO:0000313" key="2">
    <source>
        <dbReference type="Proteomes" id="UP000675882"/>
    </source>
</evidence>
<dbReference type="Proteomes" id="UP000675882">
    <property type="component" value="Unassembled WGS sequence"/>
</dbReference>
<dbReference type="AlphaFoldDB" id="A0A916BES3"/>
<keyword evidence="2" id="KW-1185">Reference proteome</keyword>
<sequence>MGKVQVTPTPATCERRTLDDVAGFGEAMKGDGVKRLRQEEIAGRDTEFKADGGSIAVCALWDISVPAMAWGLRFMQAT</sequence>
<protein>
    <submittedName>
        <fullName evidence="1">Uncharacterized protein</fullName>
    </submittedName>
</protein>
<name>A0A916BES3_9PROT</name>